<evidence type="ECO:0000256" key="2">
    <source>
        <dbReference type="ARBA" id="ARBA00023315"/>
    </source>
</evidence>
<evidence type="ECO:0000256" key="1">
    <source>
        <dbReference type="ARBA" id="ARBA00022679"/>
    </source>
</evidence>
<keyword evidence="2 4" id="KW-0012">Acyltransferase</keyword>
<dbReference type="Gene3D" id="3.40.630.30">
    <property type="match status" value="1"/>
</dbReference>
<name>A0ABW1JZS7_9NOCA</name>
<dbReference type="RefSeq" id="WP_378609809.1">
    <property type="nucleotide sequence ID" value="NZ_JBHSQN010000017.1"/>
</dbReference>
<dbReference type="PANTHER" id="PTHR43877">
    <property type="entry name" value="AMINOALKYLPHOSPHONATE N-ACETYLTRANSFERASE-RELATED-RELATED"/>
    <property type="match status" value="1"/>
</dbReference>
<evidence type="ECO:0000259" key="3">
    <source>
        <dbReference type="PROSITE" id="PS51186"/>
    </source>
</evidence>
<protein>
    <submittedName>
        <fullName evidence="4">GNAT family N-acetyltransferase</fullName>
        <ecNumber evidence="4">2.3.-.-</ecNumber>
    </submittedName>
</protein>
<dbReference type="Proteomes" id="UP001596223">
    <property type="component" value="Unassembled WGS sequence"/>
</dbReference>
<dbReference type="EMBL" id="JBHSQN010000017">
    <property type="protein sequence ID" value="MFC6014467.1"/>
    <property type="molecule type" value="Genomic_DNA"/>
</dbReference>
<proteinExistence type="predicted"/>
<evidence type="ECO:0000313" key="5">
    <source>
        <dbReference type="Proteomes" id="UP001596223"/>
    </source>
</evidence>
<reference evidence="5" key="1">
    <citation type="journal article" date="2019" name="Int. J. Syst. Evol. Microbiol.">
        <title>The Global Catalogue of Microorganisms (GCM) 10K type strain sequencing project: providing services to taxonomists for standard genome sequencing and annotation.</title>
        <authorList>
            <consortium name="The Broad Institute Genomics Platform"/>
            <consortium name="The Broad Institute Genome Sequencing Center for Infectious Disease"/>
            <person name="Wu L."/>
            <person name="Ma J."/>
        </authorList>
    </citation>
    <scope>NUCLEOTIDE SEQUENCE [LARGE SCALE GENOMIC DNA]</scope>
    <source>
        <strain evidence="5">CCUG 36956</strain>
    </source>
</reference>
<organism evidence="4 5">
    <name type="scientific">Nocardia lasii</name>
    <dbReference type="NCBI Taxonomy" id="1616107"/>
    <lineage>
        <taxon>Bacteria</taxon>
        <taxon>Bacillati</taxon>
        <taxon>Actinomycetota</taxon>
        <taxon>Actinomycetes</taxon>
        <taxon>Mycobacteriales</taxon>
        <taxon>Nocardiaceae</taxon>
        <taxon>Nocardia</taxon>
    </lineage>
</organism>
<dbReference type="PROSITE" id="PS51186">
    <property type="entry name" value="GNAT"/>
    <property type="match status" value="1"/>
</dbReference>
<dbReference type="CDD" id="cd04301">
    <property type="entry name" value="NAT_SF"/>
    <property type="match status" value="1"/>
</dbReference>
<dbReference type="InterPro" id="IPR016181">
    <property type="entry name" value="Acyl_CoA_acyltransferase"/>
</dbReference>
<accession>A0ABW1JZS7</accession>
<keyword evidence="5" id="KW-1185">Reference proteome</keyword>
<keyword evidence="1 4" id="KW-0808">Transferase</keyword>
<evidence type="ECO:0000313" key="4">
    <source>
        <dbReference type="EMBL" id="MFC6014467.1"/>
    </source>
</evidence>
<dbReference type="Pfam" id="PF00583">
    <property type="entry name" value="Acetyltransf_1"/>
    <property type="match status" value="1"/>
</dbReference>
<dbReference type="InterPro" id="IPR050832">
    <property type="entry name" value="Bact_Acetyltransf"/>
</dbReference>
<gene>
    <name evidence="4" type="ORF">ACFP3H_25715</name>
</gene>
<sequence length="167" mass="18074">MHTASWRTAYAGILPADYLAGQVEADHANSWRALLADRVTAGMFVAEADARVVGFAYLRPVGARILLDNLHAHPGARGQGIGSRLVEAGLGWAGESFPDREVYLEVLTANTAAIGFYESRGWQRTASGTVRFPDGTTVAEFEYTWRGVAPRTLIAAPDTNVTDPELR</sequence>
<comment type="caution">
    <text evidence="4">The sequence shown here is derived from an EMBL/GenBank/DDBJ whole genome shotgun (WGS) entry which is preliminary data.</text>
</comment>
<feature type="domain" description="N-acetyltransferase" evidence="3">
    <location>
        <begin position="1"/>
        <end position="146"/>
    </location>
</feature>
<dbReference type="InterPro" id="IPR000182">
    <property type="entry name" value="GNAT_dom"/>
</dbReference>
<dbReference type="EC" id="2.3.-.-" evidence="4"/>
<dbReference type="GO" id="GO:0016746">
    <property type="term" value="F:acyltransferase activity"/>
    <property type="evidence" value="ECO:0007669"/>
    <property type="project" value="UniProtKB-KW"/>
</dbReference>
<dbReference type="SUPFAM" id="SSF55729">
    <property type="entry name" value="Acyl-CoA N-acyltransferases (Nat)"/>
    <property type="match status" value="1"/>
</dbReference>